<dbReference type="PANTHER" id="PTHR23117:SF13">
    <property type="entry name" value="GUANYLATE KINASE"/>
    <property type="match status" value="1"/>
</dbReference>
<evidence type="ECO:0000256" key="1">
    <source>
        <dbReference type="ARBA" id="ARBA00005790"/>
    </source>
</evidence>
<dbReference type="SMART" id="SM00072">
    <property type="entry name" value="GuKc"/>
    <property type="match status" value="1"/>
</dbReference>
<name>A0A497E2E9_UNCAE</name>
<evidence type="ECO:0000256" key="7">
    <source>
        <dbReference type="ARBA" id="ARBA00022840"/>
    </source>
</evidence>
<dbReference type="Gene3D" id="3.40.50.300">
    <property type="entry name" value="P-loop containing nucleotide triphosphate hydrolases"/>
    <property type="match status" value="1"/>
</dbReference>
<gene>
    <name evidence="9" type="primary">gmk</name>
    <name evidence="11" type="ORF">DRJ00_07805</name>
</gene>
<dbReference type="NCBIfam" id="TIGR03263">
    <property type="entry name" value="guanyl_kin"/>
    <property type="match status" value="1"/>
</dbReference>
<evidence type="ECO:0000256" key="8">
    <source>
        <dbReference type="ARBA" id="ARBA00030128"/>
    </source>
</evidence>
<keyword evidence="5 9" id="KW-0547">Nucleotide-binding</keyword>
<comment type="subcellular location">
    <subcellularLocation>
        <location evidence="9">Cytoplasm</location>
    </subcellularLocation>
</comment>
<feature type="binding site" evidence="9">
    <location>
        <begin position="14"/>
        <end position="21"/>
    </location>
    <ligand>
        <name>ATP</name>
        <dbReference type="ChEBI" id="CHEBI:30616"/>
    </ligand>
</feature>
<dbReference type="EC" id="2.7.4.8" evidence="2 9"/>
<comment type="caution">
    <text evidence="11">The sequence shown here is derived from an EMBL/GenBank/DDBJ whole genome shotgun (WGS) entry which is preliminary data.</text>
</comment>
<dbReference type="InterPro" id="IPR020590">
    <property type="entry name" value="Guanylate_kinase_CS"/>
</dbReference>
<dbReference type="InterPro" id="IPR017665">
    <property type="entry name" value="Guanylate_kinase"/>
</dbReference>
<dbReference type="CDD" id="cd00071">
    <property type="entry name" value="GMPK"/>
    <property type="match status" value="1"/>
</dbReference>
<comment type="function">
    <text evidence="9">Essential for recycling GMP and indirectly, cGMP.</text>
</comment>
<keyword evidence="7 9" id="KW-0067">ATP-binding</keyword>
<protein>
    <recommendedName>
        <fullName evidence="3 9">Guanylate kinase</fullName>
        <ecNumber evidence="2 9">2.7.4.8</ecNumber>
    </recommendedName>
    <alternativeName>
        <fullName evidence="8 9">GMP kinase</fullName>
    </alternativeName>
</protein>
<evidence type="ECO:0000259" key="10">
    <source>
        <dbReference type="PROSITE" id="PS50052"/>
    </source>
</evidence>
<dbReference type="PROSITE" id="PS50052">
    <property type="entry name" value="GUANYLATE_KINASE_2"/>
    <property type="match status" value="1"/>
</dbReference>
<dbReference type="Pfam" id="PF00625">
    <property type="entry name" value="Guanylate_kin"/>
    <property type="match status" value="1"/>
</dbReference>
<dbReference type="Gene3D" id="3.30.63.10">
    <property type="entry name" value="Guanylate Kinase phosphate binding domain"/>
    <property type="match status" value="1"/>
</dbReference>
<dbReference type="GO" id="GO:0005829">
    <property type="term" value="C:cytosol"/>
    <property type="evidence" value="ECO:0007669"/>
    <property type="project" value="TreeGrafter"/>
</dbReference>
<dbReference type="EMBL" id="QMPZ01000154">
    <property type="protein sequence ID" value="RLE07610.1"/>
    <property type="molecule type" value="Genomic_DNA"/>
</dbReference>
<keyword evidence="9" id="KW-0963">Cytoplasm</keyword>
<reference evidence="11 12" key="1">
    <citation type="submission" date="2018-06" db="EMBL/GenBank/DDBJ databases">
        <title>Extensive metabolic versatility and redundancy in microbially diverse, dynamic hydrothermal sediments.</title>
        <authorList>
            <person name="Dombrowski N."/>
            <person name="Teske A."/>
            <person name="Baker B.J."/>
        </authorList>
    </citation>
    <scope>NUCLEOTIDE SEQUENCE [LARGE SCALE GENOMIC DNA]</scope>
    <source>
        <strain evidence="11">B47_G16</strain>
    </source>
</reference>
<evidence type="ECO:0000256" key="5">
    <source>
        <dbReference type="ARBA" id="ARBA00022741"/>
    </source>
</evidence>
<evidence type="ECO:0000313" key="11">
    <source>
        <dbReference type="EMBL" id="RLE07610.1"/>
    </source>
</evidence>
<evidence type="ECO:0000256" key="3">
    <source>
        <dbReference type="ARBA" id="ARBA00016296"/>
    </source>
</evidence>
<feature type="domain" description="Guanylate kinase-like" evidence="10">
    <location>
        <begin position="7"/>
        <end position="185"/>
    </location>
</feature>
<dbReference type="Proteomes" id="UP000279422">
    <property type="component" value="Unassembled WGS sequence"/>
</dbReference>
<evidence type="ECO:0000313" key="12">
    <source>
        <dbReference type="Proteomes" id="UP000279422"/>
    </source>
</evidence>
<accession>A0A497E2E9</accession>
<sequence>MIRRKKGLIIVISAPSGAGKTSLCKRLLQTSPLFYYSVSFTTRPPRKNEIEGVDYYFVSREEFQKMIERGEFVEWAEVHGHMYGTSAKLIDEAIKAKKEVVLEVDVKGGTEIKRRYPDSVLIFLLPPSWEELEKRLRNRMTESDKEIKQRLARAKKEVEYAPYYDYLVINDDINKALEKLLAIIEAERCRMKRFPTEELKNFISNE</sequence>
<dbReference type="PANTHER" id="PTHR23117">
    <property type="entry name" value="GUANYLATE KINASE-RELATED"/>
    <property type="match status" value="1"/>
</dbReference>
<evidence type="ECO:0000256" key="2">
    <source>
        <dbReference type="ARBA" id="ARBA00012961"/>
    </source>
</evidence>
<dbReference type="InterPro" id="IPR008145">
    <property type="entry name" value="GK/Ca_channel_bsu"/>
</dbReference>
<dbReference type="PROSITE" id="PS00856">
    <property type="entry name" value="GUANYLATE_KINASE_1"/>
    <property type="match status" value="1"/>
</dbReference>
<dbReference type="GO" id="GO:0005524">
    <property type="term" value="F:ATP binding"/>
    <property type="evidence" value="ECO:0007669"/>
    <property type="project" value="UniProtKB-UniRule"/>
</dbReference>
<comment type="similarity">
    <text evidence="1 9">Belongs to the guanylate kinase family.</text>
</comment>
<dbReference type="HAMAP" id="MF_00328">
    <property type="entry name" value="Guanylate_kinase"/>
    <property type="match status" value="1"/>
</dbReference>
<dbReference type="InterPro" id="IPR027417">
    <property type="entry name" value="P-loop_NTPase"/>
</dbReference>
<evidence type="ECO:0000256" key="4">
    <source>
        <dbReference type="ARBA" id="ARBA00022679"/>
    </source>
</evidence>
<proteinExistence type="inferred from homology"/>
<keyword evidence="6 9" id="KW-0418">Kinase</keyword>
<keyword evidence="4 9" id="KW-0808">Transferase</keyword>
<dbReference type="AlphaFoldDB" id="A0A497E2E9"/>
<dbReference type="GO" id="GO:0004385">
    <property type="term" value="F:GMP kinase activity"/>
    <property type="evidence" value="ECO:0007669"/>
    <property type="project" value="UniProtKB-UniRule"/>
</dbReference>
<evidence type="ECO:0000256" key="9">
    <source>
        <dbReference type="HAMAP-Rule" id="MF_00328"/>
    </source>
</evidence>
<dbReference type="FunFam" id="3.30.63.10:FF:000002">
    <property type="entry name" value="Guanylate kinase 1"/>
    <property type="match status" value="1"/>
</dbReference>
<evidence type="ECO:0000256" key="6">
    <source>
        <dbReference type="ARBA" id="ARBA00022777"/>
    </source>
</evidence>
<dbReference type="SUPFAM" id="SSF52540">
    <property type="entry name" value="P-loop containing nucleoside triphosphate hydrolases"/>
    <property type="match status" value="1"/>
</dbReference>
<organism evidence="11 12">
    <name type="scientific">Aerophobetes bacterium</name>
    <dbReference type="NCBI Taxonomy" id="2030807"/>
    <lineage>
        <taxon>Bacteria</taxon>
        <taxon>Candidatus Aerophobota</taxon>
    </lineage>
</organism>
<dbReference type="InterPro" id="IPR008144">
    <property type="entry name" value="Guanylate_kin-like_dom"/>
</dbReference>
<comment type="catalytic activity">
    <reaction evidence="9">
        <text>GMP + ATP = GDP + ADP</text>
        <dbReference type="Rhea" id="RHEA:20780"/>
        <dbReference type="ChEBI" id="CHEBI:30616"/>
        <dbReference type="ChEBI" id="CHEBI:58115"/>
        <dbReference type="ChEBI" id="CHEBI:58189"/>
        <dbReference type="ChEBI" id="CHEBI:456216"/>
        <dbReference type="EC" id="2.7.4.8"/>
    </reaction>
</comment>